<protein>
    <submittedName>
        <fullName evidence="8">Permease</fullName>
    </submittedName>
</protein>
<evidence type="ECO:0000256" key="6">
    <source>
        <dbReference type="ARBA" id="ARBA00023136"/>
    </source>
</evidence>
<keyword evidence="6 7" id="KW-0472">Membrane</keyword>
<feature type="transmembrane region" description="Helical" evidence="7">
    <location>
        <begin position="54"/>
        <end position="76"/>
    </location>
</feature>
<proteinExistence type="inferred from homology"/>
<dbReference type="AlphaFoldDB" id="A0AB39ND86"/>
<comment type="subcellular location">
    <subcellularLocation>
        <location evidence="1">Cell membrane</location>
        <topology evidence="1">Multi-pass membrane protein</topology>
    </subcellularLocation>
</comment>
<dbReference type="PANTHER" id="PTHR42775:SF1">
    <property type="entry name" value="PERMEASE RV2963-RELATED"/>
    <property type="match status" value="1"/>
</dbReference>
<feature type="transmembrane region" description="Helical" evidence="7">
    <location>
        <begin position="242"/>
        <end position="263"/>
    </location>
</feature>
<feature type="transmembrane region" description="Helical" evidence="7">
    <location>
        <begin position="300"/>
        <end position="318"/>
    </location>
</feature>
<keyword evidence="3" id="KW-1003">Cell membrane</keyword>
<keyword evidence="4 7" id="KW-0812">Transmembrane</keyword>
<comment type="similarity">
    <text evidence="2">Belongs to the UPF0718 family.</text>
</comment>
<evidence type="ECO:0000256" key="3">
    <source>
        <dbReference type="ARBA" id="ARBA00022475"/>
    </source>
</evidence>
<evidence type="ECO:0000256" key="4">
    <source>
        <dbReference type="ARBA" id="ARBA00022692"/>
    </source>
</evidence>
<evidence type="ECO:0000256" key="7">
    <source>
        <dbReference type="SAM" id="Phobius"/>
    </source>
</evidence>
<dbReference type="InterPro" id="IPR053166">
    <property type="entry name" value="UPF0718_permease"/>
</dbReference>
<gene>
    <name evidence="8" type="ORF">AB5J55_43015</name>
</gene>
<dbReference type="EMBL" id="CP163432">
    <property type="protein sequence ID" value="XDQ15894.1"/>
    <property type="molecule type" value="Genomic_DNA"/>
</dbReference>
<feature type="transmembrane region" description="Helical" evidence="7">
    <location>
        <begin position="270"/>
        <end position="288"/>
    </location>
</feature>
<name>A0AB39ND86_9ACTN</name>
<dbReference type="InterPro" id="IPR005524">
    <property type="entry name" value="DUF318"/>
</dbReference>
<feature type="transmembrane region" description="Helical" evidence="7">
    <location>
        <begin position="204"/>
        <end position="222"/>
    </location>
</feature>
<feature type="transmembrane region" description="Helical" evidence="7">
    <location>
        <begin position="116"/>
        <end position="133"/>
    </location>
</feature>
<evidence type="ECO:0000256" key="1">
    <source>
        <dbReference type="ARBA" id="ARBA00004651"/>
    </source>
</evidence>
<dbReference type="PANTHER" id="PTHR42775">
    <property type="entry name" value="PERMEASE RV2963-RELATED"/>
    <property type="match status" value="1"/>
</dbReference>
<feature type="transmembrane region" description="Helical" evidence="7">
    <location>
        <begin position="12"/>
        <end position="34"/>
    </location>
</feature>
<organism evidence="8">
    <name type="scientific">Streptomyces sp. R11</name>
    <dbReference type="NCBI Taxonomy" id="3238625"/>
    <lineage>
        <taxon>Bacteria</taxon>
        <taxon>Bacillati</taxon>
        <taxon>Actinomycetota</taxon>
        <taxon>Actinomycetes</taxon>
        <taxon>Kitasatosporales</taxon>
        <taxon>Streptomycetaceae</taxon>
        <taxon>Streptomyces</taxon>
    </lineage>
</organism>
<feature type="transmembrane region" description="Helical" evidence="7">
    <location>
        <begin position="88"/>
        <end position="110"/>
    </location>
</feature>
<dbReference type="RefSeq" id="WP_369275817.1">
    <property type="nucleotide sequence ID" value="NZ_CP163432.1"/>
</dbReference>
<dbReference type="Pfam" id="PF03773">
    <property type="entry name" value="ArsP_1"/>
    <property type="match status" value="1"/>
</dbReference>
<accession>A0AB39ND86</accession>
<sequence>MSERLSSALVDFAVLLVELVVLLIAVSALMALLARKIGVSRLQGWLGGGRLRGAVKGILLGFVTPFCTYSAIPVVVGLVNTRIQTATLAAFLLSSPVLDPVIVAILIPLFGWQATAAYVAVTCIGVLLAALLADAAHLERGLRPVQASVAVAAGGAGAAVAPVPTDGACTSAKYDPFTDTAQWAGWRTESRPALRYAFGLARDLAIPMIVSVAIAAAIIGLIPQELIARLAGPGNPLAVPVAAILGAPFYVSTEAFLPIAAALHDSGMSLGAVFALVISAAGVNVPELGLLGRVMAPRLLAVYTLAVIGIAVAAGYLIPLI</sequence>
<evidence type="ECO:0000256" key="2">
    <source>
        <dbReference type="ARBA" id="ARBA00006386"/>
    </source>
</evidence>
<evidence type="ECO:0000313" key="8">
    <source>
        <dbReference type="EMBL" id="XDQ15894.1"/>
    </source>
</evidence>
<evidence type="ECO:0000256" key="5">
    <source>
        <dbReference type="ARBA" id="ARBA00022989"/>
    </source>
</evidence>
<dbReference type="GO" id="GO:0005886">
    <property type="term" value="C:plasma membrane"/>
    <property type="evidence" value="ECO:0007669"/>
    <property type="project" value="UniProtKB-SubCell"/>
</dbReference>
<keyword evidence="5 7" id="KW-1133">Transmembrane helix</keyword>
<reference evidence="8" key="1">
    <citation type="submission" date="2024-07" db="EMBL/GenBank/DDBJ databases">
        <authorList>
            <person name="Yu S.T."/>
        </authorList>
    </citation>
    <scope>NUCLEOTIDE SEQUENCE</scope>
    <source>
        <strain evidence="8">R11</strain>
    </source>
</reference>